<evidence type="ECO:0000313" key="3">
    <source>
        <dbReference type="Proteomes" id="UP000002624"/>
    </source>
</evidence>
<dbReference type="VEuPathDB" id="FungiDB:HCDG_00554"/>
<organism evidence="2 3">
    <name type="scientific">Ajellomyces capsulatus (strain H143)</name>
    <name type="common">Darling's disease fungus</name>
    <name type="synonym">Histoplasma capsulatum</name>
    <dbReference type="NCBI Taxonomy" id="544712"/>
    <lineage>
        <taxon>Eukaryota</taxon>
        <taxon>Fungi</taxon>
        <taxon>Dikarya</taxon>
        <taxon>Ascomycota</taxon>
        <taxon>Pezizomycotina</taxon>
        <taxon>Eurotiomycetes</taxon>
        <taxon>Eurotiomycetidae</taxon>
        <taxon>Onygenales</taxon>
        <taxon>Ajellomycetaceae</taxon>
        <taxon>Histoplasma</taxon>
    </lineage>
</organism>
<protein>
    <submittedName>
        <fullName evidence="2">Uncharacterized protein</fullName>
    </submittedName>
</protein>
<evidence type="ECO:0000256" key="1">
    <source>
        <dbReference type="SAM" id="MobiDB-lite"/>
    </source>
</evidence>
<name>C6H1H2_AJECH</name>
<dbReference type="EMBL" id="GG692419">
    <property type="protein sequence ID" value="EER44975.1"/>
    <property type="molecule type" value="Genomic_DNA"/>
</dbReference>
<accession>C6H1H2</accession>
<gene>
    <name evidence="2" type="ORF">HCDG_00554</name>
</gene>
<dbReference type="HOGENOM" id="CLU_2183146_0_0_1"/>
<dbReference type="Proteomes" id="UP000002624">
    <property type="component" value="Unassembled WGS sequence"/>
</dbReference>
<dbReference type="OMA" id="NHEPKYM"/>
<reference evidence="3" key="1">
    <citation type="submission" date="2009-05" db="EMBL/GenBank/DDBJ databases">
        <title>The genome sequence of Ajellomyces capsulatus strain H143.</title>
        <authorList>
            <person name="Champion M."/>
            <person name="Cuomo C.A."/>
            <person name="Ma L.-J."/>
            <person name="Henn M.R."/>
            <person name="Sil A."/>
            <person name="Goldman B."/>
            <person name="Young S.K."/>
            <person name="Kodira C.D."/>
            <person name="Zeng Q."/>
            <person name="Koehrsen M."/>
            <person name="Alvarado L."/>
            <person name="Berlin A.M."/>
            <person name="Borenstein D."/>
            <person name="Chen Z."/>
            <person name="Engels R."/>
            <person name="Freedman E."/>
            <person name="Gellesch M."/>
            <person name="Goldberg J."/>
            <person name="Griggs A."/>
            <person name="Gujja S."/>
            <person name="Heiman D.I."/>
            <person name="Hepburn T.A."/>
            <person name="Howarth C."/>
            <person name="Jen D."/>
            <person name="Larson L."/>
            <person name="Lewis B."/>
            <person name="Mehta T."/>
            <person name="Park D."/>
            <person name="Pearson M."/>
            <person name="Roberts A."/>
            <person name="Saif S."/>
            <person name="Shea T.D."/>
            <person name="Shenoy N."/>
            <person name="Sisk P."/>
            <person name="Stolte C."/>
            <person name="Sykes S."/>
            <person name="Walk T."/>
            <person name="White J."/>
            <person name="Yandava C."/>
            <person name="Klein B."/>
            <person name="McEwen J.G."/>
            <person name="Puccia R."/>
            <person name="Goldman G.H."/>
            <person name="Felipe M.S."/>
            <person name="Nino-Vega G."/>
            <person name="San-Blas G."/>
            <person name="Taylor J.W."/>
            <person name="Mendoza L."/>
            <person name="Galagan J.E."/>
            <person name="Nusbaum C."/>
            <person name="Birren B.W."/>
        </authorList>
    </citation>
    <scope>NUCLEOTIDE SEQUENCE [LARGE SCALE GENOMIC DNA]</scope>
    <source>
        <strain evidence="3">H143</strain>
    </source>
</reference>
<feature type="region of interest" description="Disordered" evidence="1">
    <location>
        <begin position="48"/>
        <end position="102"/>
    </location>
</feature>
<sequence length="125" mass="13502">MVLMAASAPTRSNILADALLRVVGERKNHEPKYMSDSRPAGLTFVAAGDKASLEPEEGRAHNRKQVQKGPSERQQIKNNQSKPARPVPSAMGRGILSGHSQSLGSVSALSQWDGAHVEDNVVHHY</sequence>
<dbReference type="AlphaFoldDB" id="C6H1H2"/>
<evidence type="ECO:0000313" key="2">
    <source>
        <dbReference type="EMBL" id="EER44975.1"/>
    </source>
</evidence>
<proteinExistence type="predicted"/>
<feature type="compositionally biased region" description="Basic and acidic residues" evidence="1">
    <location>
        <begin position="51"/>
        <end position="60"/>
    </location>
</feature>